<dbReference type="Proteomes" id="UP001303046">
    <property type="component" value="Unassembled WGS sequence"/>
</dbReference>
<keyword evidence="4" id="KW-1185">Reference proteome</keyword>
<evidence type="ECO:0000313" key="4">
    <source>
        <dbReference type="Proteomes" id="UP001303046"/>
    </source>
</evidence>
<organism evidence="3 4">
    <name type="scientific">Necator americanus</name>
    <name type="common">Human hookworm</name>
    <dbReference type="NCBI Taxonomy" id="51031"/>
    <lineage>
        <taxon>Eukaryota</taxon>
        <taxon>Metazoa</taxon>
        <taxon>Ecdysozoa</taxon>
        <taxon>Nematoda</taxon>
        <taxon>Chromadorea</taxon>
        <taxon>Rhabditida</taxon>
        <taxon>Rhabditina</taxon>
        <taxon>Rhabditomorpha</taxon>
        <taxon>Strongyloidea</taxon>
        <taxon>Ancylostomatidae</taxon>
        <taxon>Bunostominae</taxon>
        <taxon>Necator</taxon>
    </lineage>
</organism>
<evidence type="ECO:0000256" key="1">
    <source>
        <dbReference type="SAM" id="Coils"/>
    </source>
</evidence>
<gene>
    <name evidence="3" type="primary">Necator_chrII.g6567</name>
    <name evidence="3" type="ORF">RB195_018774</name>
</gene>
<reference evidence="3 4" key="1">
    <citation type="submission" date="2023-08" db="EMBL/GenBank/DDBJ databases">
        <title>A Necator americanus chromosomal reference genome.</title>
        <authorList>
            <person name="Ilik V."/>
            <person name="Petrzelkova K.J."/>
            <person name="Pardy F."/>
            <person name="Fuh T."/>
            <person name="Niatou-Singa F.S."/>
            <person name="Gouil Q."/>
            <person name="Baker L."/>
            <person name="Ritchie M.E."/>
            <person name="Jex A.R."/>
            <person name="Gazzola D."/>
            <person name="Li H."/>
            <person name="Toshio Fujiwara R."/>
            <person name="Zhan B."/>
            <person name="Aroian R.V."/>
            <person name="Pafco B."/>
            <person name="Schwarz E.M."/>
        </authorList>
    </citation>
    <scope>NUCLEOTIDE SEQUENCE [LARGE SCALE GENOMIC DNA]</scope>
    <source>
        <strain evidence="3 4">Aroian</strain>
        <tissue evidence="3">Whole animal</tissue>
    </source>
</reference>
<dbReference type="EMBL" id="JAVFWL010000002">
    <property type="protein sequence ID" value="KAK6735739.1"/>
    <property type="molecule type" value="Genomic_DNA"/>
</dbReference>
<comment type="caution">
    <text evidence="3">The sequence shown here is derived from an EMBL/GenBank/DDBJ whole genome shotgun (WGS) entry which is preliminary data.</text>
</comment>
<evidence type="ECO:0000256" key="2">
    <source>
        <dbReference type="SAM" id="MobiDB-lite"/>
    </source>
</evidence>
<sequence>MPYESIKKAVEKKQQQLRAPTYASETWGLRNQEKNPISIIKRAIKRERKAQLDKDVEALKSDREKSADREKKLDPKLKVRINEKNCVLYETNDAPTLDEQDENEENAVGDLY</sequence>
<accession>A0ABR1CB79</accession>
<feature type="compositionally biased region" description="Acidic residues" evidence="2">
    <location>
        <begin position="96"/>
        <end position="112"/>
    </location>
</feature>
<protein>
    <recommendedName>
        <fullName evidence="5">Ribosome biogenesis protein NOP53</fullName>
    </recommendedName>
</protein>
<feature type="coiled-coil region" evidence="1">
    <location>
        <begin position="42"/>
        <end position="69"/>
    </location>
</feature>
<evidence type="ECO:0008006" key="5">
    <source>
        <dbReference type="Google" id="ProtNLM"/>
    </source>
</evidence>
<evidence type="ECO:0000313" key="3">
    <source>
        <dbReference type="EMBL" id="KAK6735739.1"/>
    </source>
</evidence>
<feature type="region of interest" description="Disordered" evidence="2">
    <location>
        <begin position="92"/>
        <end position="112"/>
    </location>
</feature>
<proteinExistence type="predicted"/>
<keyword evidence="1" id="KW-0175">Coiled coil</keyword>
<name>A0ABR1CB79_NECAM</name>